<dbReference type="EMBL" id="BAMD01000038">
    <property type="protein sequence ID" value="GAF04126.1"/>
    <property type="molecule type" value="Genomic_DNA"/>
</dbReference>
<dbReference type="InterPro" id="IPR052557">
    <property type="entry name" value="CAP/Cytokinesis_protein"/>
</dbReference>
<protein>
    <recommendedName>
        <fullName evidence="1">Transglutaminase-like domain-containing protein</fullName>
    </recommendedName>
</protein>
<dbReference type="eggNOG" id="COG5279">
    <property type="taxonomic scope" value="Bacteria"/>
</dbReference>
<feature type="domain" description="Transglutaminase-like" evidence="1">
    <location>
        <begin position="7"/>
        <end position="74"/>
    </location>
</feature>
<proteinExistence type="predicted"/>
<dbReference type="InterPro" id="IPR002931">
    <property type="entry name" value="Transglutaminase-like"/>
</dbReference>
<dbReference type="Gene3D" id="3.10.620.30">
    <property type="match status" value="1"/>
</dbReference>
<dbReference type="STRING" id="869213.GCA_000517085_00312"/>
<evidence type="ECO:0000259" key="1">
    <source>
        <dbReference type="SMART" id="SM00460"/>
    </source>
</evidence>
<dbReference type="AlphaFoldDB" id="W7YI31"/>
<evidence type="ECO:0000313" key="3">
    <source>
        <dbReference type="Proteomes" id="UP000019402"/>
    </source>
</evidence>
<comment type="caution">
    <text evidence="2">The sequence shown here is derived from an EMBL/GenBank/DDBJ whole genome shotgun (WGS) entry which is preliminary data.</text>
</comment>
<dbReference type="SUPFAM" id="SSF54001">
    <property type="entry name" value="Cysteine proteinases"/>
    <property type="match status" value="1"/>
</dbReference>
<dbReference type="Pfam" id="PF01841">
    <property type="entry name" value="Transglut_core"/>
    <property type="match status" value="1"/>
</dbReference>
<dbReference type="Proteomes" id="UP000019402">
    <property type="component" value="Unassembled WGS sequence"/>
</dbReference>
<dbReference type="InterPro" id="IPR038765">
    <property type="entry name" value="Papain-like_cys_pep_sf"/>
</dbReference>
<reference evidence="2 3" key="1">
    <citation type="journal article" date="2014" name="Genome Announc.">
        <title>Draft Genome Sequence of Cytophaga fermentans JCM 21142T, a Facultative Anaerobe Isolated from Marine Mud.</title>
        <authorList>
            <person name="Starns D."/>
            <person name="Oshima K."/>
            <person name="Suda W."/>
            <person name="Iino T."/>
            <person name="Yuki M."/>
            <person name="Inoue J."/>
            <person name="Kitamura K."/>
            <person name="Iida T."/>
            <person name="Darby A."/>
            <person name="Hattori M."/>
            <person name="Ohkuma M."/>
        </authorList>
    </citation>
    <scope>NUCLEOTIDE SEQUENCE [LARGE SCALE GENOMIC DNA]</scope>
    <source>
        <strain evidence="2 3">JCM 21142</strain>
    </source>
</reference>
<accession>W7YI31</accession>
<dbReference type="SMART" id="SM00460">
    <property type="entry name" value="TGc"/>
    <property type="match status" value="1"/>
</dbReference>
<dbReference type="GO" id="GO:0005737">
    <property type="term" value="C:cytoplasm"/>
    <property type="evidence" value="ECO:0007669"/>
    <property type="project" value="TreeGrafter"/>
</dbReference>
<organism evidence="2 3">
    <name type="scientific">Saccharicrinis fermentans DSM 9555 = JCM 21142</name>
    <dbReference type="NCBI Taxonomy" id="869213"/>
    <lineage>
        <taxon>Bacteria</taxon>
        <taxon>Pseudomonadati</taxon>
        <taxon>Bacteroidota</taxon>
        <taxon>Bacteroidia</taxon>
        <taxon>Marinilabiliales</taxon>
        <taxon>Marinilabiliaceae</taxon>
        <taxon>Saccharicrinis</taxon>
    </lineage>
</organism>
<evidence type="ECO:0000313" key="2">
    <source>
        <dbReference type="EMBL" id="GAF04126.1"/>
    </source>
</evidence>
<dbReference type="PANTHER" id="PTHR46333:SF2">
    <property type="entry name" value="CYTOKINESIS PROTEIN 3"/>
    <property type="match status" value="1"/>
</dbReference>
<dbReference type="PANTHER" id="PTHR46333">
    <property type="entry name" value="CYTOKINESIS PROTEIN 3"/>
    <property type="match status" value="1"/>
</dbReference>
<name>W7YI31_9BACT</name>
<keyword evidence="3" id="KW-1185">Reference proteome</keyword>
<gene>
    <name evidence="2" type="ORF">JCM21142_72821</name>
</gene>
<sequence>MGLAEEAFKRKKALAKGYALLFKKLCNNAGLECEVVEGSSKQTLKYIGRKAGRSNHIWNVVKINKRWHLVDVTWGAGMVSEKSKKFIPHYNEAFFMTSPAYFFLHHYPKNKKWLLCDRSKEEFAILPLFHPIYLNSDIILKSPSVGLLTPSYGDTLQIQFKLQNPMNSFESSFSYAYEEDRKPAFLEVHIDEDQIILQIPTKKKKYDYLTIYRNDSPLVSFKIKLLSH</sequence>